<comment type="caution">
    <text evidence="1">The sequence shown here is derived from an EMBL/GenBank/DDBJ whole genome shotgun (WGS) entry which is preliminary data.</text>
</comment>
<dbReference type="EMBL" id="MU277196">
    <property type="protein sequence ID" value="KAI0065252.1"/>
    <property type="molecule type" value="Genomic_DNA"/>
</dbReference>
<reference evidence="1" key="2">
    <citation type="journal article" date="2022" name="New Phytol.">
        <title>Evolutionary transition to the ectomycorrhizal habit in the genomes of a hyperdiverse lineage of mushroom-forming fungi.</title>
        <authorList>
            <person name="Looney B."/>
            <person name="Miyauchi S."/>
            <person name="Morin E."/>
            <person name="Drula E."/>
            <person name="Courty P.E."/>
            <person name="Kohler A."/>
            <person name="Kuo A."/>
            <person name="LaButti K."/>
            <person name="Pangilinan J."/>
            <person name="Lipzen A."/>
            <person name="Riley R."/>
            <person name="Andreopoulos W."/>
            <person name="He G."/>
            <person name="Johnson J."/>
            <person name="Nolan M."/>
            <person name="Tritt A."/>
            <person name="Barry K.W."/>
            <person name="Grigoriev I.V."/>
            <person name="Nagy L.G."/>
            <person name="Hibbett D."/>
            <person name="Henrissat B."/>
            <person name="Matheny P.B."/>
            <person name="Labbe J."/>
            <person name="Martin F.M."/>
        </authorList>
    </citation>
    <scope>NUCLEOTIDE SEQUENCE</scope>
    <source>
        <strain evidence="1">HHB10654</strain>
    </source>
</reference>
<accession>A0ACB8TAC3</accession>
<keyword evidence="2" id="KW-1185">Reference proteome</keyword>
<dbReference type="Proteomes" id="UP000814140">
    <property type="component" value="Unassembled WGS sequence"/>
</dbReference>
<name>A0ACB8TAC3_9AGAM</name>
<organism evidence="1 2">
    <name type="scientific">Artomyces pyxidatus</name>
    <dbReference type="NCBI Taxonomy" id="48021"/>
    <lineage>
        <taxon>Eukaryota</taxon>
        <taxon>Fungi</taxon>
        <taxon>Dikarya</taxon>
        <taxon>Basidiomycota</taxon>
        <taxon>Agaricomycotina</taxon>
        <taxon>Agaricomycetes</taxon>
        <taxon>Russulales</taxon>
        <taxon>Auriscalpiaceae</taxon>
        <taxon>Artomyces</taxon>
    </lineage>
</organism>
<gene>
    <name evidence="1" type="ORF">BV25DRAFT_154403</name>
</gene>
<reference evidence="1" key="1">
    <citation type="submission" date="2021-03" db="EMBL/GenBank/DDBJ databases">
        <authorList>
            <consortium name="DOE Joint Genome Institute"/>
            <person name="Ahrendt S."/>
            <person name="Looney B.P."/>
            <person name="Miyauchi S."/>
            <person name="Morin E."/>
            <person name="Drula E."/>
            <person name="Courty P.E."/>
            <person name="Chicoki N."/>
            <person name="Fauchery L."/>
            <person name="Kohler A."/>
            <person name="Kuo A."/>
            <person name="Labutti K."/>
            <person name="Pangilinan J."/>
            <person name="Lipzen A."/>
            <person name="Riley R."/>
            <person name="Andreopoulos W."/>
            <person name="He G."/>
            <person name="Johnson J."/>
            <person name="Barry K.W."/>
            <person name="Grigoriev I.V."/>
            <person name="Nagy L."/>
            <person name="Hibbett D."/>
            <person name="Henrissat B."/>
            <person name="Matheny P.B."/>
            <person name="Labbe J."/>
            <person name="Martin F."/>
        </authorList>
    </citation>
    <scope>NUCLEOTIDE SEQUENCE</scope>
    <source>
        <strain evidence="1">HHB10654</strain>
    </source>
</reference>
<proteinExistence type="predicted"/>
<evidence type="ECO:0000313" key="2">
    <source>
        <dbReference type="Proteomes" id="UP000814140"/>
    </source>
</evidence>
<protein>
    <submittedName>
        <fullName evidence="1">Uncharacterized protein</fullName>
    </submittedName>
</protein>
<evidence type="ECO:0000313" key="1">
    <source>
        <dbReference type="EMBL" id="KAI0065252.1"/>
    </source>
</evidence>
<sequence>MNTETCTHCTRNPPDLKRCTRCRLARYCYNIQGPNCQNAAWSVHKRVCRPPPSDLPTTPPSARVDGVRLLARHNTPFLPEAVTVSPEHVVWTTGHTSPISQLIGVPLLFHRELREWDVDAGNDPARDNQSVTYMMITPEIGFAPPRWLKNIGPVTVVRADQKPLTLLELEKIWMFCDRILSMFEDNQGPPFNMYYPERYQEFSEEYRD</sequence>